<dbReference type="Proteomes" id="UP000642819">
    <property type="component" value="Unassembled WGS sequence"/>
</dbReference>
<evidence type="ECO:0000256" key="3">
    <source>
        <dbReference type="ARBA" id="ARBA00023163"/>
    </source>
</evidence>
<sequence length="337" mass="36068">MTQAEQEVPHMTTIREVAQRVGVSAATVSRVVNGVPGFSELTRQRVLQAIDELGYEPDSLARGLKTSHSALLGVLAPAVSDALASQIMSGVESEARAHGHAVMLGRTGSGAELAVEYLRTLRAYRPAGVVLISTAITPEMRRAVGSRVPLVSVAIRKGNELPSVAIDDELAAYEGTMSLLRSGHRRIGLLAGDESSVLVNAPRERGYRRAMRAVGAKPLEERGNSLYESAIPALQRLWQRDPELTAIFALSDEMGAAAVNEAQRRGLRVPEDLSVLGFDDTPTSRHVHPPLSTVAQPLVPMGESAVRLLLGQGPRNQVLPHRIIARGSTGPTPMPPH</sequence>
<comment type="caution">
    <text evidence="5">The sequence shown here is derived from an EMBL/GenBank/DDBJ whole genome shotgun (WGS) entry which is preliminary data.</text>
</comment>
<keyword evidence="1" id="KW-0805">Transcription regulation</keyword>
<keyword evidence="2" id="KW-0238">DNA-binding</keyword>
<evidence type="ECO:0000313" key="6">
    <source>
        <dbReference type="Proteomes" id="UP000642819"/>
    </source>
</evidence>
<evidence type="ECO:0000256" key="2">
    <source>
        <dbReference type="ARBA" id="ARBA00023125"/>
    </source>
</evidence>
<dbReference type="InterPro" id="IPR028082">
    <property type="entry name" value="Peripla_BP_I"/>
</dbReference>
<evidence type="ECO:0000259" key="4">
    <source>
        <dbReference type="PROSITE" id="PS50932"/>
    </source>
</evidence>
<dbReference type="InterPro" id="IPR000843">
    <property type="entry name" value="HTH_LacI"/>
</dbReference>
<evidence type="ECO:0000256" key="1">
    <source>
        <dbReference type="ARBA" id="ARBA00023015"/>
    </source>
</evidence>
<organism evidence="5 6">
    <name type="scientific">Zhihengliuella salsuginis</name>
    <dbReference type="NCBI Taxonomy" id="578222"/>
    <lineage>
        <taxon>Bacteria</taxon>
        <taxon>Bacillati</taxon>
        <taxon>Actinomycetota</taxon>
        <taxon>Actinomycetes</taxon>
        <taxon>Micrococcales</taxon>
        <taxon>Micrococcaceae</taxon>
        <taxon>Zhihengliuella</taxon>
    </lineage>
</organism>
<dbReference type="PROSITE" id="PS00356">
    <property type="entry name" value="HTH_LACI_1"/>
    <property type="match status" value="1"/>
</dbReference>
<feature type="domain" description="HTH lacI-type" evidence="4">
    <location>
        <begin position="12"/>
        <end position="66"/>
    </location>
</feature>
<dbReference type="SUPFAM" id="SSF53822">
    <property type="entry name" value="Periplasmic binding protein-like I"/>
    <property type="match status" value="1"/>
</dbReference>
<reference evidence="6" key="1">
    <citation type="journal article" date="2019" name="Int. J. Syst. Evol. Microbiol.">
        <title>The Global Catalogue of Microorganisms (GCM) 10K type strain sequencing project: providing services to taxonomists for standard genome sequencing and annotation.</title>
        <authorList>
            <consortium name="The Broad Institute Genomics Platform"/>
            <consortium name="The Broad Institute Genome Sequencing Center for Infectious Disease"/>
            <person name="Wu L."/>
            <person name="Ma J."/>
        </authorList>
    </citation>
    <scope>NUCLEOTIDE SEQUENCE [LARGE SCALE GENOMIC DNA]</scope>
    <source>
        <strain evidence="6">KCTC 19466</strain>
    </source>
</reference>
<gene>
    <name evidence="5" type="ORF">GCM10008096_16320</name>
</gene>
<dbReference type="InterPro" id="IPR010982">
    <property type="entry name" value="Lambda_DNA-bd_dom_sf"/>
</dbReference>
<dbReference type="CDD" id="cd01392">
    <property type="entry name" value="HTH_LacI"/>
    <property type="match status" value="1"/>
</dbReference>
<dbReference type="PROSITE" id="PS50932">
    <property type="entry name" value="HTH_LACI_2"/>
    <property type="match status" value="1"/>
</dbReference>
<dbReference type="EMBL" id="BMXK01000006">
    <property type="protein sequence ID" value="GHD06383.1"/>
    <property type="molecule type" value="Genomic_DNA"/>
</dbReference>
<dbReference type="SMART" id="SM00354">
    <property type="entry name" value="HTH_LACI"/>
    <property type="match status" value="1"/>
</dbReference>
<dbReference type="PANTHER" id="PTHR30146">
    <property type="entry name" value="LACI-RELATED TRANSCRIPTIONAL REPRESSOR"/>
    <property type="match status" value="1"/>
</dbReference>
<dbReference type="Pfam" id="PF00356">
    <property type="entry name" value="LacI"/>
    <property type="match status" value="1"/>
</dbReference>
<dbReference type="InterPro" id="IPR046335">
    <property type="entry name" value="LacI/GalR-like_sensor"/>
</dbReference>
<accession>A0ABQ3GH66</accession>
<dbReference type="Pfam" id="PF13377">
    <property type="entry name" value="Peripla_BP_3"/>
    <property type="match status" value="1"/>
</dbReference>
<keyword evidence="3" id="KW-0804">Transcription</keyword>
<name>A0ABQ3GH66_9MICC</name>
<keyword evidence="6" id="KW-1185">Reference proteome</keyword>
<dbReference type="Gene3D" id="1.10.260.40">
    <property type="entry name" value="lambda repressor-like DNA-binding domains"/>
    <property type="match status" value="1"/>
</dbReference>
<dbReference type="PANTHER" id="PTHR30146:SF153">
    <property type="entry name" value="LACTOSE OPERON REPRESSOR"/>
    <property type="match status" value="1"/>
</dbReference>
<evidence type="ECO:0000313" key="5">
    <source>
        <dbReference type="EMBL" id="GHD06383.1"/>
    </source>
</evidence>
<dbReference type="Gene3D" id="3.40.50.2300">
    <property type="match status" value="2"/>
</dbReference>
<protein>
    <submittedName>
        <fullName evidence="5">Catabolite control protein A</fullName>
    </submittedName>
</protein>
<dbReference type="SUPFAM" id="SSF47413">
    <property type="entry name" value="lambda repressor-like DNA-binding domains"/>
    <property type="match status" value="1"/>
</dbReference>
<proteinExistence type="predicted"/>